<dbReference type="PANTHER" id="PTHR23245">
    <property type="entry name" value="TRNA METHYLTRANSFERASE"/>
    <property type="match status" value="1"/>
</dbReference>
<organism evidence="5 6">
    <name type="scientific">Knufia fluminis</name>
    <dbReference type="NCBI Taxonomy" id="191047"/>
    <lineage>
        <taxon>Eukaryota</taxon>
        <taxon>Fungi</taxon>
        <taxon>Dikarya</taxon>
        <taxon>Ascomycota</taxon>
        <taxon>Pezizomycotina</taxon>
        <taxon>Eurotiomycetes</taxon>
        <taxon>Chaetothyriomycetidae</taxon>
        <taxon>Chaetothyriales</taxon>
        <taxon>Trichomeriaceae</taxon>
        <taxon>Knufia</taxon>
    </lineage>
</organism>
<accession>A0AAN8EC22</accession>
<keyword evidence="2 5" id="KW-0808">Transferase</keyword>
<dbReference type="PROSITE" id="PS51684">
    <property type="entry name" value="SAM_MT_TRM5_TYW2"/>
    <property type="match status" value="1"/>
</dbReference>
<protein>
    <recommendedName>
        <fullName evidence="2">tRNA wybutosine-synthesizing protein 2</fullName>
        <shortName evidence="2">tRNA-yW-synthesizing protein 2</shortName>
    </recommendedName>
    <alternativeName>
        <fullName evidence="2">tRNA(Phe) (4-demethylwyosine(37)-C(7)) aminocarboxypropyltransferase</fullName>
    </alternativeName>
</protein>
<dbReference type="InterPro" id="IPR029063">
    <property type="entry name" value="SAM-dependent_MTases_sf"/>
</dbReference>
<gene>
    <name evidence="5" type="primary">TRM12</name>
    <name evidence="5" type="ORF">OHC33_006860</name>
</gene>
<evidence type="ECO:0000259" key="4">
    <source>
        <dbReference type="PROSITE" id="PS51684"/>
    </source>
</evidence>
<sequence>MTKETVHPKNFEARKVDKRSKQGPTNSLVKGISDYILTRHKSPGEANRNLDDAVEEHNQGALPTSVIPKRYTIYEPMLLLGSNFVTQTPAWEAFYSSLTIADKHALFSTITRAFCNAGHKITHIALNAPIQPRLDEDDADGNVMRSPTNLQPLYGDFGPEKLLNSNASQPTQADFDAAFWVQTSQLSGIKQVWAPRWTMFSRGNISEKARILGLEKLNPSPFPGLSNEELGQEIGEVDVVDFYVGIGYFAFPYLERGARRVFGWDINGWSVEGLRRGCERNGVGCEVVRVPDFASEQERKDMVEHVVGVLCGKTRVRCIAFWGDNSFAGPIMGEVGAALGSDTPSLMVRHCNLGLLPTSQGSWKDAVKVIDPVQGGWLHVHENAEIDAVEQEKQHVLGVLAELVTQEKGGSWQISCEHVEMVKTYAPGVGHFVFDIKLWPAR</sequence>
<dbReference type="SUPFAM" id="SSF53335">
    <property type="entry name" value="S-adenosyl-L-methionine-dependent methyltransferases"/>
    <property type="match status" value="1"/>
</dbReference>
<dbReference type="InterPro" id="IPR026274">
    <property type="entry name" value="tRNA_wybutosine_synth_prot_2"/>
</dbReference>
<evidence type="ECO:0000256" key="3">
    <source>
        <dbReference type="SAM" id="MobiDB-lite"/>
    </source>
</evidence>
<feature type="domain" description="SAM-dependent methyltransferase TRM5/TYW2-type" evidence="4">
    <location>
        <begin position="114"/>
        <end position="440"/>
    </location>
</feature>
<proteinExistence type="inferred from homology"/>
<comment type="caution">
    <text evidence="5">The sequence shown here is derived from an EMBL/GenBank/DDBJ whole genome shotgun (WGS) entry which is preliminary data.</text>
</comment>
<evidence type="ECO:0000313" key="6">
    <source>
        <dbReference type="Proteomes" id="UP001316803"/>
    </source>
</evidence>
<dbReference type="Gene3D" id="3.40.50.150">
    <property type="entry name" value="Vaccinia Virus protein VP39"/>
    <property type="match status" value="1"/>
</dbReference>
<feature type="region of interest" description="Disordered" evidence="3">
    <location>
        <begin position="1"/>
        <end position="28"/>
    </location>
</feature>
<dbReference type="PANTHER" id="PTHR23245:SF25">
    <property type="entry name" value="TRNA WYBUTOSINE-SYNTHESIZING PROTEIN 2 HOMOLOG"/>
    <property type="match status" value="1"/>
</dbReference>
<comment type="subcellular location">
    <subcellularLocation>
        <location evidence="2">Cytoplasm</location>
    </subcellularLocation>
</comment>
<comment type="pathway">
    <text evidence="2">tRNA modification; wybutosine-tRNA(Phe) biosynthesis.</text>
</comment>
<name>A0AAN8EC22_9EURO</name>
<evidence type="ECO:0000256" key="1">
    <source>
        <dbReference type="ARBA" id="ARBA00049400"/>
    </source>
</evidence>
<keyword evidence="2" id="KW-0819">tRNA processing</keyword>
<dbReference type="AlphaFoldDB" id="A0AAN8EC22"/>
<evidence type="ECO:0000256" key="2">
    <source>
        <dbReference type="PIRNR" id="PIRNR038972"/>
    </source>
</evidence>
<dbReference type="InterPro" id="IPR030382">
    <property type="entry name" value="MeTrfase_TRM5/TYW2"/>
</dbReference>
<dbReference type="EMBL" id="JAKLMC020000017">
    <property type="protein sequence ID" value="KAK5951974.1"/>
    <property type="molecule type" value="Genomic_DNA"/>
</dbReference>
<dbReference type="GO" id="GO:0005737">
    <property type="term" value="C:cytoplasm"/>
    <property type="evidence" value="ECO:0007669"/>
    <property type="project" value="UniProtKB-SubCell"/>
</dbReference>
<dbReference type="Proteomes" id="UP001316803">
    <property type="component" value="Unassembled WGS sequence"/>
</dbReference>
<comment type="function">
    <text evidence="2">S-adenosyl-L-methionine-dependent transferase that acts as a component of the wybutosine biosynthesis pathway. Wybutosine is a hyper modified guanosine with a tricyclic base found at the 3'-position adjacent to the anticodon of eukaryotic phenylalanine tRNA. Catalyzes the transfer of the alpha-amino-alpha-carboxypropyl (acp) group from S-adenosyl-L-methionine to the C-7 position of 4-demethylwyosine (imG-14) to produce wybutosine-86.</text>
</comment>
<keyword evidence="2" id="KW-0963">Cytoplasm</keyword>
<reference evidence="5 6" key="1">
    <citation type="submission" date="2022-12" db="EMBL/GenBank/DDBJ databases">
        <title>Genomic features and morphological characterization of a novel Knufia sp. strain isolated from spacecraft assembly facility.</title>
        <authorList>
            <person name="Teixeira M."/>
            <person name="Chander A.M."/>
            <person name="Stajich J.E."/>
            <person name="Venkateswaran K."/>
        </authorList>
    </citation>
    <scope>NUCLEOTIDE SEQUENCE [LARGE SCALE GENOMIC DNA]</scope>
    <source>
        <strain evidence="5 6">FJI-L2-BK-P2</strain>
    </source>
</reference>
<dbReference type="GO" id="GO:0008175">
    <property type="term" value="F:tRNA methyltransferase activity"/>
    <property type="evidence" value="ECO:0007669"/>
    <property type="project" value="TreeGrafter"/>
</dbReference>
<keyword evidence="5" id="KW-0489">Methyltransferase</keyword>
<dbReference type="GO" id="GO:0031591">
    <property type="term" value="P:wybutosine biosynthetic process"/>
    <property type="evidence" value="ECO:0007669"/>
    <property type="project" value="InterPro"/>
</dbReference>
<feature type="compositionally biased region" description="Basic and acidic residues" evidence="3">
    <location>
        <begin position="1"/>
        <end position="15"/>
    </location>
</feature>
<dbReference type="GO" id="GO:0102522">
    <property type="term" value="F:tRNA 4-demethylwyosine alpha-amino-alpha-carboxypropyltransferase activity"/>
    <property type="evidence" value="ECO:0007669"/>
    <property type="project" value="UniProtKB-EC"/>
</dbReference>
<keyword evidence="2" id="KW-0949">S-adenosyl-L-methionine</keyword>
<evidence type="ECO:0000313" key="5">
    <source>
        <dbReference type="EMBL" id="KAK5951974.1"/>
    </source>
</evidence>
<comment type="catalytic activity">
    <reaction evidence="1">
        <text>4-demethylwyosine(37) in tRNA(Phe) + S-adenosyl-L-methionine = 4-demethyl-7-[(3S)-3-amino-3-carboxypropyl]wyosine(37) in tRNA(Phe) + S-methyl-5'-thioadenosine + H(+)</text>
        <dbReference type="Rhea" id="RHEA:36355"/>
        <dbReference type="Rhea" id="RHEA-COMP:10164"/>
        <dbReference type="Rhea" id="RHEA-COMP:10378"/>
        <dbReference type="ChEBI" id="CHEBI:15378"/>
        <dbReference type="ChEBI" id="CHEBI:17509"/>
        <dbReference type="ChEBI" id="CHEBI:59789"/>
        <dbReference type="ChEBI" id="CHEBI:64315"/>
        <dbReference type="ChEBI" id="CHEBI:73550"/>
        <dbReference type="EC" id="2.5.1.114"/>
    </reaction>
</comment>
<dbReference type="PIRSF" id="PIRSF038972">
    <property type="entry name" value="Trm12"/>
    <property type="match status" value="1"/>
</dbReference>
<comment type="similarity">
    <text evidence="2">Belongs to the class I-like SAM-binding methyltransferase superfamily. TRM5/TYW2 family.</text>
</comment>
<dbReference type="GO" id="GO:0008757">
    <property type="term" value="F:S-adenosylmethionine-dependent methyltransferase activity"/>
    <property type="evidence" value="ECO:0007669"/>
    <property type="project" value="InterPro"/>
</dbReference>
<keyword evidence="6" id="KW-1185">Reference proteome</keyword>
<dbReference type="GO" id="GO:0030488">
    <property type="term" value="P:tRNA methylation"/>
    <property type="evidence" value="ECO:0007669"/>
    <property type="project" value="TreeGrafter"/>
</dbReference>